<accession>A0A9I9E3S1</accession>
<dbReference type="EnsemblPlants" id="MELO3C028267.2.1">
    <property type="protein sequence ID" value="MELO3C028267.2.1"/>
    <property type="gene ID" value="MELO3C028267.2"/>
</dbReference>
<sequence>MAAAIRGRRTRNAAGCFVERRRAGADLLLCEAEKESEMEAAATCGWWLQRRPVR</sequence>
<reference evidence="1" key="1">
    <citation type="submission" date="2023-03" db="UniProtKB">
        <authorList>
            <consortium name="EnsemblPlants"/>
        </authorList>
    </citation>
    <scope>IDENTIFICATION</scope>
</reference>
<dbReference type="Gramene" id="MELO3C028267.2.1">
    <property type="protein sequence ID" value="MELO3C028267.2.1"/>
    <property type="gene ID" value="MELO3C028267.2"/>
</dbReference>
<evidence type="ECO:0000313" key="1">
    <source>
        <dbReference type="EnsemblPlants" id="MELO3C028267.2.1"/>
    </source>
</evidence>
<organism evidence="1">
    <name type="scientific">Cucumis melo</name>
    <name type="common">Muskmelon</name>
    <dbReference type="NCBI Taxonomy" id="3656"/>
    <lineage>
        <taxon>Eukaryota</taxon>
        <taxon>Viridiplantae</taxon>
        <taxon>Streptophyta</taxon>
        <taxon>Embryophyta</taxon>
        <taxon>Tracheophyta</taxon>
        <taxon>Spermatophyta</taxon>
        <taxon>Magnoliopsida</taxon>
        <taxon>eudicotyledons</taxon>
        <taxon>Gunneridae</taxon>
        <taxon>Pentapetalae</taxon>
        <taxon>rosids</taxon>
        <taxon>fabids</taxon>
        <taxon>Cucurbitales</taxon>
        <taxon>Cucurbitaceae</taxon>
        <taxon>Benincaseae</taxon>
        <taxon>Cucumis</taxon>
    </lineage>
</organism>
<proteinExistence type="predicted"/>
<protein>
    <submittedName>
        <fullName evidence="1">Uncharacterized protein</fullName>
    </submittedName>
</protein>
<dbReference type="AlphaFoldDB" id="A0A9I9E3S1"/>
<name>A0A9I9E3S1_CUCME</name>